<comment type="function">
    <text evidence="4">Required for flagellar hook formation. May act as a scaffolding protein.</text>
</comment>
<dbReference type="GO" id="GO:0044781">
    <property type="term" value="P:bacterial-type flagellum organization"/>
    <property type="evidence" value="ECO:0007669"/>
    <property type="project" value="UniProtKB-KW"/>
</dbReference>
<keyword evidence="6" id="KW-1185">Reference proteome</keyword>
<keyword evidence="5" id="KW-0969">Cilium</keyword>
<evidence type="ECO:0000313" key="6">
    <source>
        <dbReference type="Proteomes" id="UP000010799"/>
    </source>
</evidence>
<dbReference type="Pfam" id="PF03963">
    <property type="entry name" value="FlgD"/>
    <property type="match status" value="1"/>
</dbReference>
<evidence type="ECO:0000256" key="2">
    <source>
        <dbReference type="ARBA" id="ARBA00016013"/>
    </source>
</evidence>
<dbReference type="EMBL" id="CP003789">
    <property type="protein sequence ID" value="AGA64933.1"/>
    <property type="molecule type" value="Genomic_DNA"/>
</dbReference>
<name>L0EW98_LIBCB</name>
<evidence type="ECO:0000256" key="3">
    <source>
        <dbReference type="ARBA" id="ARBA00022795"/>
    </source>
</evidence>
<gene>
    <name evidence="5" type="ordered locus">B488_09410</name>
</gene>
<proteinExistence type="inferred from homology"/>
<dbReference type="AlphaFoldDB" id="L0EW98"/>
<dbReference type="RefSeq" id="WP_015273358.1">
    <property type="nucleotide sequence ID" value="NC_019907.1"/>
</dbReference>
<keyword evidence="3" id="KW-1005">Bacterial flagellum biogenesis</keyword>
<organism evidence="5 6">
    <name type="scientific">Liberibacter crescens (strain BT-1)</name>
    <dbReference type="NCBI Taxonomy" id="1215343"/>
    <lineage>
        <taxon>Bacteria</taxon>
        <taxon>Pseudomonadati</taxon>
        <taxon>Pseudomonadota</taxon>
        <taxon>Alphaproteobacteria</taxon>
        <taxon>Hyphomicrobiales</taxon>
        <taxon>Rhizobiaceae</taxon>
        <taxon>Liberibacter</taxon>
    </lineage>
</organism>
<dbReference type="HOGENOM" id="CLU_047535_1_3_5"/>
<reference evidence="5 6" key="1">
    <citation type="journal article" date="2012" name="Stand. Genomic Sci.">
        <title>Complete genome sequence of Liberibacter crescens BT-1.</title>
        <authorList>
            <person name="Leonard M.T."/>
            <person name="Fagen J.R."/>
            <person name="Davis-Richardson A.G."/>
            <person name="Davis M.J."/>
            <person name="Triplett E.W."/>
        </authorList>
    </citation>
    <scope>NUCLEOTIDE SEQUENCE [LARGE SCALE GENOMIC DNA]</scope>
    <source>
        <strain evidence="5 6">BT-1</strain>
    </source>
</reference>
<comment type="similarity">
    <text evidence="1">Belongs to the FlgD family.</text>
</comment>
<keyword evidence="5" id="KW-0282">Flagellum</keyword>
<keyword evidence="5" id="KW-0966">Cell projection</keyword>
<evidence type="ECO:0000313" key="5">
    <source>
        <dbReference type="EMBL" id="AGA64933.1"/>
    </source>
</evidence>
<dbReference type="Proteomes" id="UP000010799">
    <property type="component" value="Chromosome"/>
</dbReference>
<accession>L0EW98</accession>
<dbReference type="eggNOG" id="COG1843">
    <property type="taxonomic scope" value="Bacteria"/>
</dbReference>
<evidence type="ECO:0000256" key="4">
    <source>
        <dbReference type="ARBA" id="ARBA00024746"/>
    </source>
</evidence>
<dbReference type="InterPro" id="IPR005648">
    <property type="entry name" value="FlgD"/>
</dbReference>
<protein>
    <recommendedName>
        <fullName evidence="2">Basal-body rod modification protein FlgD</fullName>
    </recommendedName>
</protein>
<sequence length="131" mass="14140">MEINAGIFPLKNEVKSSGAQKKVNYDSFLKLLVAQIKHQDPTEPMKASEQIAQLAVFSQVEESIKVNSNLQELLNSNRLAQAASYIGKKIIGLDGVKKGVISSVELTPSGLVALTSDHQKIPVEIGIVLSN</sequence>
<dbReference type="KEGG" id="lcc:B488_09410"/>
<dbReference type="STRING" id="1215343.B488_09410"/>
<dbReference type="PATRIC" id="fig|1215343.11.peg.968"/>
<dbReference type="NCBIfam" id="NF004670">
    <property type="entry name" value="PRK06009.1"/>
    <property type="match status" value="1"/>
</dbReference>
<evidence type="ECO:0000256" key="1">
    <source>
        <dbReference type="ARBA" id="ARBA00010577"/>
    </source>
</evidence>